<gene>
    <name evidence="8" type="ORF">MCOO_30270</name>
</gene>
<feature type="transmembrane region" description="Helical" evidence="6">
    <location>
        <begin position="153"/>
        <end position="172"/>
    </location>
</feature>
<dbReference type="InterPro" id="IPR011701">
    <property type="entry name" value="MFS"/>
</dbReference>
<dbReference type="AlphaFoldDB" id="A0A7I7L0C0"/>
<dbReference type="PANTHER" id="PTHR23501">
    <property type="entry name" value="MAJOR FACILITATOR SUPERFAMILY"/>
    <property type="match status" value="1"/>
</dbReference>
<dbReference type="GO" id="GO:0005886">
    <property type="term" value="C:plasma membrane"/>
    <property type="evidence" value="ECO:0007669"/>
    <property type="project" value="UniProtKB-SubCell"/>
</dbReference>
<feature type="transmembrane region" description="Helical" evidence="6">
    <location>
        <begin position="179"/>
        <end position="199"/>
    </location>
</feature>
<keyword evidence="4 6" id="KW-1133">Transmembrane helix</keyword>
<dbReference type="InterPro" id="IPR036259">
    <property type="entry name" value="MFS_trans_sf"/>
</dbReference>
<feature type="transmembrane region" description="Helical" evidence="6">
    <location>
        <begin position="240"/>
        <end position="259"/>
    </location>
</feature>
<feature type="domain" description="Major facilitator superfamily (MFS) profile" evidence="7">
    <location>
        <begin position="26"/>
        <end position="469"/>
    </location>
</feature>
<dbReference type="Proteomes" id="UP000465866">
    <property type="component" value="Chromosome"/>
</dbReference>
<evidence type="ECO:0000256" key="3">
    <source>
        <dbReference type="ARBA" id="ARBA00022692"/>
    </source>
</evidence>
<feature type="transmembrane region" description="Helical" evidence="6">
    <location>
        <begin position="60"/>
        <end position="83"/>
    </location>
</feature>
<evidence type="ECO:0000313" key="8">
    <source>
        <dbReference type="EMBL" id="BBX47012.1"/>
    </source>
</evidence>
<dbReference type="SUPFAM" id="SSF103473">
    <property type="entry name" value="MFS general substrate transporter"/>
    <property type="match status" value="1"/>
</dbReference>
<feature type="transmembrane region" description="Helical" evidence="6">
    <location>
        <begin position="89"/>
        <end position="108"/>
    </location>
</feature>
<dbReference type="Pfam" id="PF07690">
    <property type="entry name" value="MFS_1"/>
    <property type="match status" value="1"/>
</dbReference>
<proteinExistence type="predicted"/>
<dbReference type="EMBL" id="AP022569">
    <property type="protein sequence ID" value="BBX47012.1"/>
    <property type="molecule type" value="Genomic_DNA"/>
</dbReference>
<keyword evidence="2" id="KW-0813">Transport</keyword>
<evidence type="ECO:0000313" key="9">
    <source>
        <dbReference type="Proteomes" id="UP000465866"/>
    </source>
</evidence>
<keyword evidence="9" id="KW-1185">Reference proteome</keyword>
<feature type="transmembrane region" description="Helical" evidence="6">
    <location>
        <begin position="279"/>
        <end position="298"/>
    </location>
</feature>
<accession>A0A7I7L0C0</accession>
<dbReference type="PROSITE" id="PS50850">
    <property type="entry name" value="MFS"/>
    <property type="match status" value="1"/>
</dbReference>
<organism evidence="8 9">
    <name type="scientific">Mycobacterium cookii</name>
    <dbReference type="NCBI Taxonomy" id="1775"/>
    <lineage>
        <taxon>Bacteria</taxon>
        <taxon>Bacillati</taxon>
        <taxon>Actinomycetota</taxon>
        <taxon>Actinomycetes</taxon>
        <taxon>Mycobacteriales</taxon>
        <taxon>Mycobacteriaceae</taxon>
        <taxon>Mycobacterium</taxon>
    </lineage>
</organism>
<evidence type="ECO:0000256" key="4">
    <source>
        <dbReference type="ARBA" id="ARBA00022989"/>
    </source>
</evidence>
<dbReference type="GO" id="GO:0022857">
    <property type="term" value="F:transmembrane transporter activity"/>
    <property type="evidence" value="ECO:0007669"/>
    <property type="project" value="InterPro"/>
</dbReference>
<dbReference type="PANTHER" id="PTHR23501:SF154">
    <property type="entry name" value="MULTIDRUG-EFFLUX TRANSPORTER RV1634-RELATED"/>
    <property type="match status" value="1"/>
</dbReference>
<feature type="transmembrane region" description="Helical" evidence="6">
    <location>
        <begin position="120"/>
        <end position="141"/>
    </location>
</feature>
<evidence type="ECO:0000256" key="2">
    <source>
        <dbReference type="ARBA" id="ARBA00022448"/>
    </source>
</evidence>
<keyword evidence="5 6" id="KW-0472">Membrane</keyword>
<name>A0A7I7L0C0_9MYCO</name>
<dbReference type="KEGG" id="mcoo:MCOO_30270"/>
<feature type="transmembrane region" description="Helical" evidence="6">
    <location>
        <begin position="339"/>
        <end position="361"/>
    </location>
</feature>
<dbReference type="Gene3D" id="1.20.1250.20">
    <property type="entry name" value="MFS general substrate transporter like domains"/>
    <property type="match status" value="2"/>
</dbReference>
<feature type="transmembrane region" description="Helical" evidence="6">
    <location>
        <begin position="368"/>
        <end position="389"/>
    </location>
</feature>
<protein>
    <submittedName>
        <fullName evidence="8">Putative multidrug-efflux transporter</fullName>
    </submittedName>
</protein>
<reference evidence="8 9" key="1">
    <citation type="journal article" date="2019" name="Emerg. Microbes Infect.">
        <title>Comprehensive subspecies identification of 175 nontuberculous mycobacteria species based on 7547 genomic profiles.</title>
        <authorList>
            <person name="Matsumoto Y."/>
            <person name="Kinjo T."/>
            <person name="Motooka D."/>
            <person name="Nabeya D."/>
            <person name="Jung N."/>
            <person name="Uechi K."/>
            <person name="Horii T."/>
            <person name="Iida T."/>
            <person name="Fujita J."/>
            <person name="Nakamura S."/>
        </authorList>
    </citation>
    <scope>NUCLEOTIDE SEQUENCE [LARGE SCALE GENOMIC DNA]</scope>
    <source>
        <strain evidence="8 9">JCM 12404</strain>
    </source>
</reference>
<feature type="transmembrane region" description="Helical" evidence="6">
    <location>
        <begin position="442"/>
        <end position="462"/>
    </location>
</feature>
<feature type="transmembrane region" description="Helical" evidence="6">
    <location>
        <begin position="409"/>
        <end position="435"/>
    </location>
</feature>
<evidence type="ECO:0000256" key="6">
    <source>
        <dbReference type="SAM" id="Phobius"/>
    </source>
</evidence>
<comment type="subcellular location">
    <subcellularLocation>
        <location evidence="1">Cell membrane</location>
        <topology evidence="1">Multi-pass membrane protein</topology>
    </subcellularLocation>
</comment>
<evidence type="ECO:0000256" key="5">
    <source>
        <dbReference type="ARBA" id="ARBA00023136"/>
    </source>
</evidence>
<sequence length="471" mass="47933">MVNVTEQKTRTTGHWRELWSSPYLRTSAVVAGGVVLYSTNEFLTISMLPSTINEIGGERIYSWVTTLYLVGSVVAAATVNTMLHRVGAAISYLLGFAVLGVGSLVCAAAPNMEVLLGGRLLQGLAGGLLCGLSFAVINAVLPRYLWSRGSAMVASTWGVGALLGPALGGLFAQFGAWRWAFGLLAMLSVGMAILAPGALTADGADEDTEHAAARVPVPSVVLLGAAALAVSVASLPHNTLATAALLTLGALLIGVFLVVDRKMPTAVLPASVYGVGPLKWVYLTLGLLVAATKVDLYVPLFGQRLAHLGPIMAGLLGAALSMGWTISGLGSGSLNRNKTIVGVVIAAPVVMALGLALAGVAHVQDATAWIIVGCALALLAVGVGIGAAWPHLSAWAMSDVDDPAEGGAAATAINSVQLIFGAFGAGLAGVVVNIVDGGGVEAARVAFAVFAVLALSACFTAFRAGRRQLTY</sequence>
<feature type="transmembrane region" description="Helical" evidence="6">
    <location>
        <begin position="211"/>
        <end position="233"/>
    </location>
</feature>
<evidence type="ECO:0000259" key="7">
    <source>
        <dbReference type="PROSITE" id="PS50850"/>
    </source>
</evidence>
<dbReference type="InterPro" id="IPR020846">
    <property type="entry name" value="MFS_dom"/>
</dbReference>
<feature type="transmembrane region" description="Helical" evidence="6">
    <location>
        <begin position="305"/>
        <end position="327"/>
    </location>
</feature>
<evidence type="ECO:0000256" key="1">
    <source>
        <dbReference type="ARBA" id="ARBA00004651"/>
    </source>
</evidence>
<keyword evidence="3 6" id="KW-0812">Transmembrane</keyword>